<evidence type="ECO:0000313" key="3">
    <source>
        <dbReference type="Proteomes" id="UP001516023"/>
    </source>
</evidence>
<organism evidence="2 3">
    <name type="scientific">Cyclotella cryptica</name>
    <dbReference type="NCBI Taxonomy" id="29204"/>
    <lineage>
        <taxon>Eukaryota</taxon>
        <taxon>Sar</taxon>
        <taxon>Stramenopiles</taxon>
        <taxon>Ochrophyta</taxon>
        <taxon>Bacillariophyta</taxon>
        <taxon>Coscinodiscophyceae</taxon>
        <taxon>Thalassiosirophycidae</taxon>
        <taxon>Stephanodiscales</taxon>
        <taxon>Stephanodiscaceae</taxon>
        <taxon>Cyclotella</taxon>
    </lineage>
</organism>
<gene>
    <name evidence="2" type="ORF">HJC23_006543</name>
</gene>
<evidence type="ECO:0000256" key="1">
    <source>
        <dbReference type="SAM" id="MobiDB-lite"/>
    </source>
</evidence>
<sequence length="475" mass="54205">MTTANNQDGWGRSRSNRLPGPITVDNESTDGWGRRYPSKAEDIAPMDIEDAANAVPSNVSESARPCQPPTDHVLPGMDGVPISELNQTYTIRGLTSAQIQLLKKKYYTVFDNNELPHDKLFTAIFTCPLTGEHFASGELGGTGEDAVKVGDIYWYKSKKEAITAAAARTLDVFSLRRCQDVDMQPFRRCRDAPYLYAQDAPRLPDLPRNVFLPTKLELHCKPKLSPKRALKEWYNAFQSKLRSKGGTLTMDDPDKSCYATWSNLLQGSKMRFTSVYTCPLTGERFTSGMLRGGEDNYVKDYMVYDSEKKELVSRFKFNGEVADEVRFHKVDIIWYKTKKDAEDAAAARTVDCLLFRYPMLQHIMNRDETSHKYIPMNLQIEAPDDRCRYCEEEAYDVESTPGLWKTISHTVDWVLQFDQSNGDIRFYFVTWARVPDTDNITEEFLRSILDDGGNTFLQEYKGSRGSIQKKFKSDV</sequence>
<name>A0ABD3PQL3_9STRA</name>
<proteinExistence type="predicted"/>
<dbReference type="Proteomes" id="UP001516023">
    <property type="component" value="Unassembled WGS sequence"/>
</dbReference>
<evidence type="ECO:0008006" key="4">
    <source>
        <dbReference type="Google" id="ProtNLM"/>
    </source>
</evidence>
<evidence type="ECO:0000313" key="2">
    <source>
        <dbReference type="EMBL" id="KAL3788505.1"/>
    </source>
</evidence>
<keyword evidence="3" id="KW-1185">Reference proteome</keyword>
<feature type="region of interest" description="Disordered" evidence="1">
    <location>
        <begin position="1"/>
        <end position="37"/>
    </location>
</feature>
<comment type="caution">
    <text evidence="2">The sequence shown here is derived from an EMBL/GenBank/DDBJ whole genome shotgun (WGS) entry which is preliminary data.</text>
</comment>
<protein>
    <recommendedName>
        <fullName evidence="4">BAH domain-containing protein</fullName>
    </recommendedName>
</protein>
<reference evidence="2 3" key="1">
    <citation type="journal article" date="2020" name="G3 (Bethesda)">
        <title>Improved Reference Genome for Cyclotella cryptica CCMP332, a Model for Cell Wall Morphogenesis, Salinity Adaptation, and Lipid Production in Diatoms (Bacillariophyta).</title>
        <authorList>
            <person name="Roberts W.R."/>
            <person name="Downey K.M."/>
            <person name="Ruck E.C."/>
            <person name="Traller J.C."/>
            <person name="Alverson A.J."/>
        </authorList>
    </citation>
    <scope>NUCLEOTIDE SEQUENCE [LARGE SCALE GENOMIC DNA]</scope>
    <source>
        <strain evidence="2 3">CCMP332</strain>
    </source>
</reference>
<accession>A0ABD3PQL3</accession>
<dbReference type="EMBL" id="JABMIG020000155">
    <property type="protein sequence ID" value="KAL3788505.1"/>
    <property type="molecule type" value="Genomic_DNA"/>
</dbReference>
<dbReference type="AlphaFoldDB" id="A0ABD3PQL3"/>